<dbReference type="GO" id="GO:0005886">
    <property type="term" value="C:plasma membrane"/>
    <property type="evidence" value="ECO:0007669"/>
    <property type="project" value="UniProtKB-SubCell"/>
</dbReference>
<evidence type="ECO:0000256" key="5">
    <source>
        <dbReference type="ARBA" id="ARBA00022692"/>
    </source>
</evidence>
<comment type="subcellular location">
    <subcellularLocation>
        <location evidence="1">Cell membrane</location>
        <topology evidence="1">Multi-pass membrane protein</topology>
    </subcellularLocation>
</comment>
<dbReference type="PROSITE" id="PS50283">
    <property type="entry name" value="NA_SOLUT_SYMP_3"/>
    <property type="match status" value="1"/>
</dbReference>
<feature type="transmembrane region" description="Helical" evidence="11">
    <location>
        <begin position="69"/>
        <end position="88"/>
    </location>
</feature>
<feature type="transmembrane region" description="Helical" evidence="11">
    <location>
        <begin position="526"/>
        <end position="545"/>
    </location>
</feature>
<feature type="transmembrane region" description="Helical" evidence="11">
    <location>
        <begin position="502"/>
        <end position="520"/>
    </location>
</feature>
<dbReference type="Gene3D" id="1.20.1730.10">
    <property type="entry name" value="Sodium/glucose cotransporter"/>
    <property type="match status" value="1"/>
</dbReference>
<keyword evidence="5 11" id="KW-0812">Transmembrane</keyword>
<keyword evidence="8" id="KW-0406">Ion transport</keyword>
<gene>
    <name evidence="12" type="ORF">SAMN05421818_12232</name>
</gene>
<feature type="transmembrane region" description="Helical" evidence="11">
    <location>
        <begin position="398"/>
        <end position="418"/>
    </location>
</feature>
<feature type="transmembrane region" description="Helical" evidence="11">
    <location>
        <begin position="43"/>
        <end position="63"/>
    </location>
</feature>
<protein>
    <recommendedName>
        <fullName evidence="14">Sodium:solute symporter family protein</fullName>
    </recommendedName>
</protein>
<feature type="transmembrane region" description="Helical" evidence="11">
    <location>
        <begin position="6"/>
        <end position="22"/>
    </location>
</feature>
<dbReference type="Proteomes" id="UP000243588">
    <property type="component" value="Unassembled WGS sequence"/>
</dbReference>
<feature type="transmembrane region" description="Helical" evidence="11">
    <location>
        <begin position="144"/>
        <end position="163"/>
    </location>
</feature>
<evidence type="ECO:0000256" key="7">
    <source>
        <dbReference type="ARBA" id="ARBA00023053"/>
    </source>
</evidence>
<keyword evidence="9 11" id="KW-0472">Membrane</keyword>
<evidence type="ECO:0008006" key="14">
    <source>
        <dbReference type="Google" id="ProtNLM"/>
    </source>
</evidence>
<evidence type="ECO:0000256" key="6">
    <source>
        <dbReference type="ARBA" id="ARBA00022989"/>
    </source>
</evidence>
<evidence type="ECO:0000256" key="9">
    <source>
        <dbReference type="ARBA" id="ARBA00023136"/>
    </source>
</evidence>
<feature type="transmembrane region" description="Helical" evidence="11">
    <location>
        <begin position="267"/>
        <end position="292"/>
    </location>
</feature>
<evidence type="ECO:0000256" key="11">
    <source>
        <dbReference type="SAM" id="Phobius"/>
    </source>
</evidence>
<feature type="transmembrane region" description="Helical" evidence="11">
    <location>
        <begin position="449"/>
        <end position="469"/>
    </location>
</feature>
<evidence type="ECO:0000256" key="2">
    <source>
        <dbReference type="ARBA" id="ARBA00006434"/>
    </source>
</evidence>
<evidence type="ECO:0000256" key="10">
    <source>
        <dbReference type="ARBA" id="ARBA00023201"/>
    </source>
</evidence>
<dbReference type="EMBL" id="FNDQ01000022">
    <property type="protein sequence ID" value="SDH89167.1"/>
    <property type="molecule type" value="Genomic_DNA"/>
</dbReference>
<evidence type="ECO:0000256" key="3">
    <source>
        <dbReference type="ARBA" id="ARBA00022448"/>
    </source>
</evidence>
<dbReference type="GO" id="GO:0015293">
    <property type="term" value="F:symporter activity"/>
    <property type="evidence" value="ECO:0007669"/>
    <property type="project" value="TreeGrafter"/>
</dbReference>
<dbReference type="PANTHER" id="PTHR42985:SF40">
    <property type="entry name" value="LD47995P-RELATED"/>
    <property type="match status" value="1"/>
</dbReference>
<feature type="transmembrane region" description="Helical" evidence="11">
    <location>
        <begin position="175"/>
        <end position="193"/>
    </location>
</feature>
<reference evidence="13" key="1">
    <citation type="submission" date="2016-10" db="EMBL/GenBank/DDBJ databases">
        <authorList>
            <person name="Varghese N."/>
            <person name="Submissions S."/>
        </authorList>
    </citation>
    <scope>NUCLEOTIDE SEQUENCE [LARGE SCALE GENOMIC DNA]</scope>
    <source>
        <strain evidence="13">DSM 23313</strain>
    </source>
</reference>
<comment type="similarity">
    <text evidence="2">Belongs to the sodium:solute symporter (SSF) (TC 2.A.21) family.</text>
</comment>
<organism evidence="12 13">
    <name type="scientific">Myroides phaeus</name>
    <dbReference type="NCBI Taxonomy" id="702745"/>
    <lineage>
        <taxon>Bacteria</taxon>
        <taxon>Pseudomonadati</taxon>
        <taxon>Bacteroidota</taxon>
        <taxon>Flavobacteriia</taxon>
        <taxon>Flavobacteriales</taxon>
        <taxon>Flavobacteriaceae</taxon>
        <taxon>Myroides</taxon>
    </lineage>
</organism>
<evidence type="ECO:0000256" key="8">
    <source>
        <dbReference type="ARBA" id="ARBA00023065"/>
    </source>
</evidence>
<keyword evidence="4" id="KW-1003">Cell membrane</keyword>
<dbReference type="STRING" id="702745.SAMN05421818_12232"/>
<dbReference type="AlphaFoldDB" id="A0A1G8G4A0"/>
<dbReference type="InterPro" id="IPR038377">
    <property type="entry name" value="Na/Glc_symporter_sf"/>
</dbReference>
<keyword evidence="7" id="KW-0915">Sodium</keyword>
<accession>A0A1G8G4A0</accession>
<feature type="transmembrane region" description="Helical" evidence="11">
    <location>
        <begin position="226"/>
        <end position="246"/>
    </location>
</feature>
<keyword evidence="3" id="KW-0813">Transport</keyword>
<dbReference type="GO" id="GO:0006814">
    <property type="term" value="P:sodium ion transport"/>
    <property type="evidence" value="ECO:0007669"/>
    <property type="project" value="UniProtKB-KW"/>
</dbReference>
<keyword evidence="10" id="KW-0739">Sodium transport</keyword>
<dbReference type="RefSeq" id="WP_143021894.1">
    <property type="nucleotide sequence ID" value="NZ_FNDQ01000022.1"/>
</dbReference>
<evidence type="ECO:0000256" key="1">
    <source>
        <dbReference type="ARBA" id="ARBA00004651"/>
    </source>
</evidence>
<sequence length="558" mass="63875">MNLLDWSIFIIVLFLLITFNQIRQRRRTSLTSIYEPSTLYYGFKILGIQTLSFTFISLPGIAYYHGMTFLQFFLGIPLAIYIICAYILPKFKASTTTNAFEFIEEKLGTQASRLAVILFIIQKILLLSVCLYATSIILSLLVRVSFKSLLLIVTFICISLAIIYKQKTKIFPKKMQLLCFITLMIAIILDILYKLPDGMGFNDVLKFADSFDKLKVIVPSLSLKRGLTYINGMVNGTLLFIAMLSLETRVLAIYNKTKYSSRTKDSLIMNGLFNIPLQALILFTGCMLFTFYQFNTPKLHYNPHNEYIVMNSPYAQEYDSIQQKYNILQAHKQEVSQLYTGQIYQNYSNPVLQYQLVCLNENEDELHKAAQQTIRKANGKLEINDSDFILLDFIINEIPAGITGFVIALFLISMIAMVHNEVKYLSQRSLHYFSSNTTTEINTSIIQPIIASVCLLLALALCYTIPVFSNLFQMLWCYSSLFFGTILGLLLIAILTPNVHNLAVLYSGILTQISILILFFTIDIHYIWYNSIGVLLVLLFTYLFHNAIEAYQIIKNNF</sequence>
<dbReference type="InterPro" id="IPR001734">
    <property type="entry name" value="Na/solute_symporter"/>
</dbReference>
<dbReference type="PANTHER" id="PTHR42985">
    <property type="entry name" value="SODIUM-COUPLED MONOCARBOXYLATE TRANSPORTER"/>
    <property type="match status" value="1"/>
</dbReference>
<name>A0A1G8G4A0_9FLAO</name>
<proteinExistence type="inferred from homology"/>
<evidence type="ECO:0000256" key="4">
    <source>
        <dbReference type="ARBA" id="ARBA00022475"/>
    </source>
</evidence>
<feature type="transmembrane region" description="Helical" evidence="11">
    <location>
        <begin position="114"/>
        <end position="138"/>
    </location>
</feature>
<feature type="transmembrane region" description="Helical" evidence="11">
    <location>
        <begin position="475"/>
        <end position="495"/>
    </location>
</feature>
<keyword evidence="6 11" id="KW-1133">Transmembrane helix</keyword>
<dbReference type="InterPro" id="IPR051163">
    <property type="entry name" value="Sodium:Solute_Symporter_SSF"/>
</dbReference>
<evidence type="ECO:0000313" key="13">
    <source>
        <dbReference type="Proteomes" id="UP000243588"/>
    </source>
</evidence>
<keyword evidence="13" id="KW-1185">Reference proteome</keyword>
<evidence type="ECO:0000313" key="12">
    <source>
        <dbReference type="EMBL" id="SDH89167.1"/>
    </source>
</evidence>